<dbReference type="InterPro" id="IPR000772">
    <property type="entry name" value="Ricin_B_lectin"/>
</dbReference>
<gene>
    <name evidence="2" type="ORF">F4560_000793</name>
</gene>
<sequence>MASSTCVCRTGSSLCGTSSAVRDGTWNGTTSSGWSAPVLDVAGYTHSVGGVNQIGGGRPGMPNVVPTPDGRLIYNAHGSGDVWVNPSGSSTGAWTRQFTTIEAGYSRNLTYVPRTGRVLIVTGFGTIRHADIDFGRSAGPYYKLVNRRSGKLLDAYGADLADSANIVQWADNGGFNQHWHVTDIGGGYRALLNRNSGRAVSIYGASTADAAGAVQWVQNLAPDQAFTLEPVGDYYEIRARHSGKLLTVATGSTANGAQVIQWPDQNLTEQQWSLVQVSS</sequence>
<dbReference type="Proteomes" id="UP000552097">
    <property type="component" value="Unassembled WGS sequence"/>
</dbReference>
<evidence type="ECO:0000313" key="2">
    <source>
        <dbReference type="EMBL" id="MBB5801025.1"/>
    </source>
</evidence>
<dbReference type="AlphaFoldDB" id="A0A7W9LYM2"/>
<dbReference type="SUPFAM" id="SSF50370">
    <property type="entry name" value="Ricin B-like lectins"/>
    <property type="match status" value="1"/>
</dbReference>
<accession>A0A7W9LYM2</accession>
<comment type="caution">
    <text evidence="2">The sequence shown here is derived from an EMBL/GenBank/DDBJ whole genome shotgun (WGS) entry which is preliminary data.</text>
</comment>
<dbReference type="PROSITE" id="PS50231">
    <property type="entry name" value="RICIN_B_LECTIN"/>
    <property type="match status" value="1"/>
</dbReference>
<dbReference type="EMBL" id="JACHMO010000001">
    <property type="protein sequence ID" value="MBB5801025.1"/>
    <property type="molecule type" value="Genomic_DNA"/>
</dbReference>
<reference evidence="2 3" key="1">
    <citation type="submission" date="2020-08" db="EMBL/GenBank/DDBJ databases">
        <title>Sequencing the genomes of 1000 actinobacteria strains.</title>
        <authorList>
            <person name="Klenk H.-P."/>
        </authorList>
    </citation>
    <scope>NUCLEOTIDE SEQUENCE [LARGE SCALE GENOMIC DNA]</scope>
    <source>
        <strain evidence="2 3">DSM 45486</strain>
    </source>
</reference>
<dbReference type="Gene3D" id="2.120.10.10">
    <property type="match status" value="1"/>
</dbReference>
<organism evidence="2 3">
    <name type="scientific">Saccharothrix ecbatanensis</name>
    <dbReference type="NCBI Taxonomy" id="1105145"/>
    <lineage>
        <taxon>Bacteria</taxon>
        <taxon>Bacillati</taxon>
        <taxon>Actinomycetota</taxon>
        <taxon>Actinomycetes</taxon>
        <taxon>Pseudonocardiales</taxon>
        <taxon>Pseudonocardiaceae</taxon>
        <taxon>Saccharothrix</taxon>
    </lineage>
</organism>
<dbReference type="RefSeq" id="WP_246477713.1">
    <property type="nucleotide sequence ID" value="NZ_JACHMO010000001.1"/>
</dbReference>
<dbReference type="Pfam" id="PF14200">
    <property type="entry name" value="RicinB_lectin_2"/>
    <property type="match status" value="2"/>
</dbReference>
<dbReference type="Gene3D" id="2.80.10.50">
    <property type="match status" value="2"/>
</dbReference>
<feature type="domain" description="Ricin B lectin" evidence="1">
    <location>
        <begin position="139"/>
        <end position="275"/>
    </location>
</feature>
<proteinExistence type="predicted"/>
<name>A0A7W9LYM2_9PSEU</name>
<evidence type="ECO:0000313" key="3">
    <source>
        <dbReference type="Proteomes" id="UP000552097"/>
    </source>
</evidence>
<dbReference type="SMART" id="SM00458">
    <property type="entry name" value="RICIN"/>
    <property type="match status" value="1"/>
</dbReference>
<evidence type="ECO:0000259" key="1">
    <source>
        <dbReference type="SMART" id="SM00458"/>
    </source>
</evidence>
<keyword evidence="3" id="KW-1185">Reference proteome</keyword>
<protein>
    <recommendedName>
        <fullName evidence="1">Ricin B lectin domain-containing protein</fullName>
    </recommendedName>
</protein>
<dbReference type="InterPro" id="IPR035992">
    <property type="entry name" value="Ricin_B-like_lectins"/>
</dbReference>